<dbReference type="EMBL" id="CM042016">
    <property type="protein sequence ID" value="KAI3701260.1"/>
    <property type="molecule type" value="Genomic_DNA"/>
</dbReference>
<comment type="caution">
    <text evidence="1">The sequence shown here is derived from an EMBL/GenBank/DDBJ whole genome shotgun (WGS) entry which is preliminary data.</text>
</comment>
<reference evidence="1 2" key="2">
    <citation type="journal article" date="2022" name="Mol. Ecol. Resour.">
        <title>The genomes of chicory, endive, great burdock and yacon provide insights into Asteraceae paleo-polyploidization history and plant inulin production.</title>
        <authorList>
            <person name="Fan W."/>
            <person name="Wang S."/>
            <person name="Wang H."/>
            <person name="Wang A."/>
            <person name="Jiang F."/>
            <person name="Liu H."/>
            <person name="Zhao H."/>
            <person name="Xu D."/>
            <person name="Zhang Y."/>
        </authorList>
    </citation>
    <scope>NUCLEOTIDE SEQUENCE [LARGE SCALE GENOMIC DNA]</scope>
    <source>
        <strain evidence="2">cv. Punajuju</strain>
        <tissue evidence="1">Leaves</tissue>
    </source>
</reference>
<sequence length="103" mass="11561">MARKRVERKKNDPSLLIITYTGSHNHPLPPFEKSDVNSNDGDNNENNSSSNLRVSPVANNVLETKIVEDVKENINSEKVFNEAVDYDVFATLDEIVGLCDEEI</sequence>
<protein>
    <submittedName>
        <fullName evidence="1">Uncharacterized protein</fullName>
    </submittedName>
</protein>
<gene>
    <name evidence="1" type="ORF">L2E82_45911</name>
</gene>
<keyword evidence="2" id="KW-1185">Reference proteome</keyword>
<name>A0ACB8ZYN9_CICIN</name>
<evidence type="ECO:0000313" key="1">
    <source>
        <dbReference type="EMBL" id="KAI3701260.1"/>
    </source>
</evidence>
<dbReference type="Proteomes" id="UP001055811">
    <property type="component" value="Linkage Group LG08"/>
</dbReference>
<proteinExistence type="predicted"/>
<accession>A0ACB8ZYN9</accession>
<organism evidence="1 2">
    <name type="scientific">Cichorium intybus</name>
    <name type="common">Chicory</name>
    <dbReference type="NCBI Taxonomy" id="13427"/>
    <lineage>
        <taxon>Eukaryota</taxon>
        <taxon>Viridiplantae</taxon>
        <taxon>Streptophyta</taxon>
        <taxon>Embryophyta</taxon>
        <taxon>Tracheophyta</taxon>
        <taxon>Spermatophyta</taxon>
        <taxon>Magnoliopsida</taxon>
        <taxon>eudicotyledons</taxon>
        <taxon>Gunneridae</taxon>
        <taxon>Pentapetalae</taxon>
        <taxon>asterids</taxon>
        <taxon>campanulids</taxon>
        <taxon>Asterales</taxon>
        <taxon>Asteraceae</taxon>
        <taxon>Cichorioideae</taxon>
        <taxon>Cichorieae</taxon>
        <taxon>Cichoriinae</taxon>
        <taxon>Cichorium</taxon>
    </lineage>
</organism>
<evidence type="ECO:0000313" key="2">
    <source>
        <dbReference type="Proteomes" id="UP001055811"/>
    </source>
</evidence>
<reference evidence="2" key="1">
    <citation type="journal article" date="2022" name="Mol. Ecol. Resour.">
        <title>The genomes of chicory, endive, great burdock and yacon provide insights into Asteraceae palaeo-polyploidization history and plant inulin production.</title>
        <authorList>
            <person name="Fan W."/>
            <person name="Wang S."/>
            <person name="Wang H."/>
            <person name="Wang A."/>
            <person name="Jiang F."/>
            <person name="Liu H."/>
            <person name="Zhao H."/>
            <person name="Xu D."/>
            <person name="Zhang Y."/>
        </authorList>
    </citation>
    <scope>NUCLEOTIDE SEQUENCE [LARGE SCALE GENOMIC DNA]</scope>
    <source>
        <strain evidence="2">cv. Punajuju</strain>
    </source>
</reference>